<accession>A0A5J5IEL1</accession>
<comment type="caution">
    <text evidence="4">The sequence shown here is derived from an EMBL/GenBank/DDBJ whole genome shotgun (WGS) entry which is preliminary data.</text>
</comment>
<evidence type="ECO:0000259" key="3">
    <source>
        <dbReference type="Pfam" id="PF00691"/>
    </source>
</evidence>
<feature type="domain" description="OmpA-like" evidence="3">
    <location>
        <begin position="432"/>
        <end position="514"/>
    </location>
</feature>
<protein>
    <submittedName>
        <fullName evidence="4">OmpA family protein</fullName>
    </submittedName>
</protein>
<dbReference type="InterPro" id="IPR028974">
    <property type="entry name" value="TSP_type-3_rpt"/>
</dbReference>
<keyword evidence="5" id="KW-1185">Reference proteome</keyword>
<feature type="chain" id="PRO_5023914546" evidence="2">
    <location>
        <begin position="24"/>
        <end position="519"/>
    </location>
</feature>
<dbReference type="SUPFAM" id="SSF103088">
    <property type="entry name" value="OmpA-like"/>
    <property type="match status" value="1"/>
</dbReference>
<feature type="signal peptide" evidence="2">
    <location>
        <begin position="1"/>
        <end position="23"/>
    </location>
</feature>
<dbReference type="Proteomes" id="UP000326903">
    <property type="component" value="Unassembled WGS sequence"/>
</dbReference>
<dbReference type="EMBL" id="VYQF01000007">
    <property type="protein sequence ID" value="KAA9036596.1"/>
    <property type="molecule type" value="Genomic_DNA"/>
</dbReference>
<evidence type="ECO:0000313" key="4">
    <source>
        <dbReference type="EMBL" id="KAA9036596.1"/>
    </source>
</evidence>
<dbReference type="AlphaFoldDB" id="A0A5J5IEL1"/>
<feature type="compositionally biased region" description="Basic and acidic residues" evidence="1">
    <location>
        <begin position="371"/>
        <end position="381"/>
    </location>
</feature>
<keyword evidence="2" id="KW-0732">Signal</keyword>
<dbReference type="SUPFAM" id="SSF103647">
    <property type="entry name" value="TSP type-3 repeat"/>
    <property type="match status" value="1"/>
</dbReference>
<dbReference type="Gene3D" id="3.30.1330.60">
    <property type="entry name" value="OmpA-like domain"/>
    <property type="match status" value="1"/>
</dbReference>
<dbReference type="RefSeq" id="WP_150416338.1">
    <property type="nucleotide sequence ID" value="NZ_VYQF01000007.1"/>
</dbReference>
<dbReference type="Pfam" id="PF00691">
    <property type="entry name" value="OmpA"/>
    <property type="match status" value="1"/>
</dbReference>
<proteinExistence type="predicted"/>
<evidence type="ECO:0000313" key="5">
    <source>
        <dbReference type="Proteomes" id="UP000326903"/>
    </source>
</evidence>
<dbReference type="InterPro" id="IPR036737">
    <property type="entry name" value="OmpA-like_sf"/>
</dbReference>
<name>A0A5J5IEL1_9BACT</name>
<gene>
    <name evidence="4" type="ORF">FW778_18440</name>
</gene>
<evidence type="ECO:0000256" key="1">
    <source>
        <dbReference type="SAM" id="MobiDB-lite"/>
    </source>
</evidence>
<dbReference type="GO" id="GO:0005509">
    <property type="term" value="F:calcium ion binding"/>
    <property type="evidence" value="ECO:0007669"/>
    <property type="project" value="InterPro"/>
</dbReference>
<evidence type="ECO:0000256" key="2">
    <source>
        <dbReference type="SAM" id="SignalP"/>
    </source>
</evidence>
<dbReference type="InterPro" id="IPR006665">
    <property type="entry name" value="OmpA-like"/>
</dbReference>
<sequence length="519" mass="56269">MASKKYKLMLVGILSLLSLGVFAQDTGVYNIYDSSVISSKGQAQQNEFMNNTYDFPAKPRNEIEIGISGGMFSVSGDVSAKIPTAGFGIHIRKALGYVFSLRGEYVYGVAKGLNWKPSFGYKNDPAWSAYNSAILQPVYYNYRSHVQDLSLQGIFTLNNVRFHKQKTGFVLYGGVGFGATIYNTKINALNGSTPYNFSSITASGYSNRKDIRKALKDMMDNSYETDAENNRKNSPTLGDNTLKPSGSLIAGIAFKLSKRINLAIEDKFTFIKDDLLDGQQWQEHSVADPVQTRDFDSYNYASVGLNFNVGKKSVEPLWWINPLDYAYSEINNPKHMKIPKPVFDDADGDGVVDQLDKEPNTPAGCPVDTHGVSRDTDGDGVPDCKDKQLVTPTECQPVDADGVGKCPDPECCKNLVPAPAACQIGDLPSVSFRGKSSIVSNDAKAMLATVASKLKDNAACSIIVTGYPAASKASQALCNKRVAAIKAYLTEKEGISADRVDTNCEVGGGDANTVDIKAK</sequence>
<feature type="region of interest" description="Disordered" evidence="1">
    <location>
        <begin position="358"/>
        <end position="381"/>
    </location>
</feature>
<reference evidence="4 5" key="1">
    <citation type="submission" date="2019-09" db="EMBL/GenBank/DDBJ databases">
        <title>Draft genome sequence of Ginsengibacter sp. BR5-29.</title>
        <authorList>
            <person name="Im W.-T."/>
        </authorList>
    </citation>
    <scope>NUCLEOTIDE SEQUENCE [LARGE SCALE GENOMIC DNA]</scope>
    <source>
        <strain evidence="4 5">BR5-29</strain>
    </source>
</reference>
<organism evidence="4 5">
    <name type="scientific">Ginsengibacter hankyongi</name>
    <dbReference type="NCBI Taxonomy" id="2607284"/>
    <lineage>
        <taxon>Bacteria</taxon>
        <taxon>Pseudomonadati</taxon>
        <taxon>Bacteroidota</taxon>
        <taxon>Chitinophagia</taxon>
        <taxon>Chitinophagales</taxon>
        <taxon>Chitinophagaceae</taxon>
        <taxon>Ginsengibacter</taxon>
    </lineage>
</organism>